<evidence type="ECO:0000259" key="7">
    <source>
        <dbReference type="Pfam" id="PF00248"/>
    </source>
</evidence>
<feature type="domain" description="NADP-dependent oxidoreductase" evidence="7">
    <location>
        <begin position="28"/>
        <end position="270"/>
    </location>
</feature>
<feature type="site" description="Lowers pKa of active site Tyr" evidence="6">
    <location>
        <position position="76"/>
    </location>
</feature>
<dbReference type="InterPro" id="IPR023210">
    <property type="entry name" value="NADP_OxRdtase_dom"/>
</dbReference>
<organism evidence="8 9">
    <name type="scientific">Tremella mesenterica</name>
    <name type="common">Jelly fungus</name>
    <dbReference type="NCBI Taxonomy" id="5217"/>
    <lineage>
        <taxon>Eukaryota</taxon>
        <taxon>Fungi</taxon>
        <taxon>Dikarya</taxon>
        <taxon>Basidiomycota</taxon>
        <taxon>Agaricomycotina</taxon>
        <taxon>Tremellomycetes</taxon>
        <taxon>Tremellales</taxon>
        <taxon>Tremellaceae</taxon>
        <taxon>Tremella</taxon>
    </lineage>
</organism>
<evidence type="ECO:0000313" key="8">
    <source>
        <dbReference type="EMBL" id="RXK41396.1"/>
    </source>
</evidence>
<accession>A0A4Q1BTP2</accession>
<dbReference type="PANTHER" id="PTHR43827">
    <property type="entry name" value="2,5-DIKETO-D-GLUCONIC ACID REDUCTASE"/>
    <property type="match status" value="1"/>
</dbReference>
<dbReference type="GO" id="GO:0016652">
    <property type="term" value="F:oxidoreductase activity, acting on NAD(P)H as acceptor"/>
    <property type="evidence" value="ECO:0007669"/>
    <property type="project" value="InterPro"/>
</dbReference>
<feature type="binding site" evidence="5">
    <location>
        <position position="108"/>
    </location>
    <ligand>
        <name>substrate</name>
    </ligand>
</feature>
<keyword evidence="2" id="KW-0521">NADP</keyword>
<dbReference type="FunFam" id="3.20.20.100:FF:000002">
    <property type="entry name" value="2,5-diketo-D-gluconic acid reductase A"/>
    <property type="match status" value="1"/>
</dbReference>
<dbReference type="PROSITE" id="PS00062">
    <property type="entry name" value="ALDOKETO_REDUCTASE_2"/>
    <property type="match status" value="1"/>
</dbReference>
<dbReference type="InParanoid" id="A0A4Q1BTP2"/>
<comment type="caution">
    <text evidence="8">The sequence shown here is derived from an EMBL/GenBank/DDBJ whole genome shotgun (WGS) entry which is preliminary data.</text>
</comment>
<dbReference type="PRINTS" id="PR00069">
    <property type="entry name" value="ALDKETRDTASE"/>
</dbReference>
<dbReference type="GO" id="GO:0016616">
    <property type="term" value="F:oxidoreductase activity, acting on the CH-OH group of donors, NAD or NADP as acceptor"/>
    <property type="evidence" value="ECO:0007669"/>
    <property type="project" value="UniProtKB-ARBA"/>
</dbReference>
<dbReference type="PANTHER" id="PTHR43827:SF3">
    <property type="entry name" value="NADP-DEPENDENT OXIDOREDUCTASE DOMAIN-CONTAINING PROTEIN"/>
    <property type="match status" value="1"/>
</dbReference>
<gene>
    <name evidence="8" type="ORF">M231_01301</name>
</gene>
<evidence type="ECO:0000256" key="1">
    <source>
        <dbReference type="ARBA" id="ARBA00007905"/>
    </source>
</evidence>
<reference evidence="8 9" key="1">
    <citation type="submission" date="2016-06" db="EMBL/GenBank/DDBJ databases">
        <title>Evolution of pathogenesis and genome organization in the Tremellales.</title>
        <authorList>
            <person name="Cuomo C."/>
            <person name="Litvintseva A."/>
            <person name="Heitman J."/>
            <person name="Chen Y."/>
            <person name="Sun S."/>
            <person name="Springer D."/>
            <person name="Dromer F."/>
            <person name="Young S."/>
            <person name="Zeng Q."/>
            <person name="Chapman S."/>
            <person name="Gujja S."/>
            <person name="Saif S."/>
            <person name="Birren B."/>
        </authorList>
    </citation>
    <scope>NUCLEOTIDE SEQUENCE [LARGE SCALE GENOMIC DNA]</scope>
    <source>
        <strain evidence="8 9">ATCC 28783</strain>
    </source>
</reference>
<dbReference type="EMBL" id="SDIL01000009">
    <property type="protein sequence ID" value="RXK41396.1"/>
    <property type="molecule type" value="Genomic_DNA"/>
</dbReference>
<evidence type="ECO:0000256" key="6">
    <source>
        <dbReference type="PIRSR" id="PIRSR000097-3"/>
    </source>
</evidence>
<evidence type="ECO:0000256" key="4">
    <source>
        <dbReference type="PIRSR" id="PIRSR000097-1"/>
    </source>
</evidence>
<dbReference type="Pfam" id="PF00248">
    <property type="entry name" value="Aldo_ket_red"/>
    <property type="match status" value="1"/>
</dbReference>
<dbReference type="CDD" id="cd19120">
    <property type="entry name" value="AKR_AKR3C2-3"/>
    <property type="match status" value="1"/>
</dbReference>
<dbReference type="OrthoDB" id="416253at2759"/>
<feature type="active site" description="Proton donor" evidence="4">
    <location>
        <position position="51"/>
    </location>
</feature>
<dbReference type="SUPFAM" id="SSF51430">
    <property type="entry name" value="NAD(P)-linked oxidoreductase"/>
    <property type="match status" value="1"/>
</dbReference>
<evidence type="ECO:0000256" key="3">
    <source>
        <dbReference type="ARBA" id="ARBA00023002"/>
    </source>
</evidence>
<comment type="similarity">
    <text evidence="1">Belongs to the aldo/keto reductase family.</text>
</comment>
<keyword evidence="9" id="KW-1185">Reference proteome</keyword>
<evidence type="ECO:0000256" key="2">
    <source>
        <dbReference type="ARBA" id="ARBA00022857"/>
    </source>
</evidence>
<dbReference type="InterPro" id="IPR044494">
    <property type="entry name" value="AKR3C2/3"/>
</dbReference>
<protein>
    <recommendedName>
        <fullName evidence="7">NADP-dependent oxidoreductase domain-containing protein</fullName>
    </recommendedName>
</protein>
<sequence length="288" mass="31926">MSIPTKRLNDGTSIPVVGYGIGTVNYRKECTEQIVSALKTGYRYLDAAEMYGNSASIKDALEEWGGKREDVYILTKFGADDGTNDPRGVLTSQLKDMGLDYVDMYLIHSPFVTNGRTLGETWKLMEELQKEGLTKSIGVSNYRPGDIKEMESSWTIPPATNQIEYHPYVAHEPRMKVLKEICDKHKITIMAYGGLAPLTRGTGPPLEDVVNGIASETSLTPGQVLLKWAFQFSGGVSVTTSTNSQRQKEQLEAFILPPLTEEQVQTIAKAGEGRVFRHFMRPVWDAAA</sequence>
<dbReference type="InterPro" id="IPR020471">
    <property type="entry name" value="AKR"/>
</dbReference>
<dbReference type="InterPro" id="IPR036812">
    <property type="entry name" value="NAD(P)_OxRdtase_dom_sf"/>
</dbReference>
<evidence type="ECO:0000256" key="5">
    <source>
        <dbReference type="PIRSR" id="PIRSR000097-2"/>
    </source>
</evidence>
<keyword evidence="3" id="KW-0560">Oxidoreductase</keyword>
<name>A0A4Q1BTP2_TREME</name>
<dbReference type="Proteomes" id="UP000289152">
    <property type="component" value="Unassembled WGS sequence"/>
</dbReference>
<dbReference type="Gene3D" id="3.20.20.100">
    <property type="entry name" value="NADP-dependent oxidoreductase domain"/>
    <property type="match status" value="1"/>
</dbReference>
<dbReference type="PIRSF" id="PIRSF000097">
    <property type="entry name" value="AKR"/>
    <property type="match status" value="1"/>
</dbReference>
<evidence type="ECO:0000313" key="9">
    <source>
        <dbReference type="Proteomes" id="UP000289152"/>
    </source>
</evidence>
<dbReference type="AlphaFoldDB" id="A0A4Q1BTP2"/>
<dbReference type="InterPro" id="IPR018170">
    <property type="entry name" value="Aldo/ket_reductase_CS"/>
</dbReference>
<proteinExistence type="inferred from homology"/>
<dbReference type="VEuPathDB" id="FungiDB:TREMEDRAFT_44285"/>
<dbReference type="STRING" id="5217.A0A4Q1BTP2"/>